<keyword evidence="6 7" id="KW-0804">Transcription</keyword>
<dbReference type="AlphaFoldDB" id="A0A2T0XTN5"/>
<evidence type="ECO:0000259" key="8">
    <source>
        <dbReference type="PROSITE" id="PS51740"/>
    </source>
</evidence>
<dbReference type="GO" id="GO:2000143">
    <property type="term" value="P:negative regulation of DNA-templated transcription initiation"/>
    <property type="evidence" value="ECO:0007669"/>
    <property type="project" value="TreeGrafter"/>
</dbReference>
<protein>
    <recommendedName>
        <fullName evidence="1 7">Transcriptional regulator MraZ</fullName>
    </recommendedName>
</protein>
<dbReference type="Proteomes" id="UP000252733">
    <property type="component" value="Unassembled WGS sequence"/>
</dbReference>
<dbReference type="InterPro" id="IPR035644">
    <property type="entry name" value="MraZ_C"/>
</dbReference>
<sequence length="154" mass="18046">MFTFIGDFECRTDAKGRIVFPSVFKKVLGEDDLRLVVRKDLFEPCLHIYPYSVWEEKLEDIRRRINPYNREHSKFLRQFFRGSAEVSLDGNGRFLIPKRLTEQIGVEREVVLLGVDQYIEVWNKELYDQGLMPADSLGNLAEKILGEFPSQDKD</sequence>
<dbReference type="Pfam" id="PF02381">
    <property type="entry name" value="MraZ"/>
    <property type="match status" value="2"/>
</dbReference>
<organism evidence="9 10">
    <name type="scientific">Marinilabilia salmonicolor</name>
    <dbReference type="NCBI Taxonomy" id="989"/>
    <lineage>
        <taxon>Bacteria</taxon>
        <taxon>Pseudomonadati</taxon>
        <taxon>Bacteroidota</taxon>
        <taxon>Bacteroidia</taxon>
        <taxon>Marinilabiliales</taxon>
        <taxon>Marinilabiliaceae</taxon>
        <taxon>Marinilabilia</taxon>
    </lineage>
</organism>
<proteinExistence type="inferred from homology"/>
<dbReference type="InterPro" id="IPR037914">
    <property type="entry name" value="SpoVT-AbrB_sf"/>
</dbReference>
<keyword evidence="10" id="KW-1185">Reference proteome</keyword>
<dbReference type="PROSITE" id="PS51740">
    <property type="entry name" value="SPOVT_ABRB"/>
    <property type="match status" value="2"/>
</dbReference>
<dbReference type="CDD" id="cd16320">
    <property type="entry name" value="MraZ_N"/>
    <property type="match status" value="1"/>
</dbReference>
<evidence type="ECO:0000313" key="10">
    <source>
        <dbReference type="Proteomes" id="UP000252733"/>
    </source>
</evidence>
<keyword evidence="2 7" id="KW-0963">Cytoplasm</keyword>
<gene>
    <name evidence="7" type="primary">mraZ</name>
    <name evidence="9" type="ORF">DFO77_12128</name>
</gene>
<dbReference type="PANTHER" id="PTHR34701">
    <property type="entry name" value="TRANSCRIPTIONAL REGULATOR MRAZ"/>
    <property type="match status" value="1"/>
</dbReference>
<evidence type="ECO:0000256" key="6">
    <source>
        <dbReference type="ARBA" id="ARBA00023163"/>
    </source>
</evidence>
<dbReference type="Gene3D" id="3.40.1550.20">
    <property type="entry name" value="Transcriptional regulator MraZ domain"/>
    <property type="match status" value="1"/>
</dbReference>
<evidence type="ECO:0000256" key="4">
    <source>
        <dbReference type="ARBA" id="ARBA00023015"/>
    </source>
</evidence>
<dbReference type="InterPro" id="IPR003444">
    <property type="entry name" value="MraZ"/>
</dbReference>
<dbReference type="InterPro" id="IPR038619">
    <property type="entry name" value="MraZ_sf"/>
</dbReference>
<comment type="subcellular location">
    <subcellularLocation>
        <location evidence="7">Cytoplasm</location>
        <location evidence="7">Nucleoid</location>
    </subcellularLocation>
</comment>
<comment type="caution">
    <text evidence="9">The sequence shown here is derived from an EMBL/GenBank/DDBJ whole genome shotgun (WGS) entry which is preliminary data.</text>
</comment>
<dbReference type="GO" id="GO:0005737">
    <property type="term" value="C:cytoplasm"/>
    <property type="evidence" value="ECO:0007669"/>
    <property type="project" value="UniProtKB-UniRule"/>
</dbReference>
<dbReference type="InterPro" id="IPR007159">
    <property type="entry name" value="SpoVT-AbrB_dom"/>
</dbReference>
<name>A0A2T0XTN5_9BACT</name>
<evidence type="ECO:0000256" key="2">
    <source>
        <dbReference type="ARBA" id="ARBA00022490"/>
    </source>
</evidence>
<keyword evidence="4 7" id="KW-0805">Transcription regulation</keyword>
<accession>A0A2T0XTN5</accession>
<keyword evidence="5 7" id="KW-0238">DNA-binding</keyword>
<dbReference type="GO" id="GO:0009295">
    <property type="term" value="C:nucleoid"/>
    <property type="evidence" value="ECO:0007669"/>
    <property type="project" value="UniProtKB-SubCell"/>
</dbReference>
<dbReference type="PANTHER" id="PTHR34701:SF1">
    <property type="entry name" value="TRANSCRIPTIONAL REGULATOR MRAZ"/>
    <property type="match status" value="1"/>
</dbReference>
<keyword evidence="3" id="KW-0677">Repeat</keyword>
<evidence type="ECO:0000256" key="7">
    <source>
        <dbReference type="HAMAP-Rule" id="MF_01008"/>
    </source>
</evidence>
<comment type="similarity">
    <text evidence="7">Belongs to the MraZ family.</text>
</comment>
<evidence type="ECO:0000256" key="5">
    <source>
        <dbReference type="ARBA" id="ARBA00023125"/>
    </source>
</evidence>
<feature type="domain" description="SpoVT-AbrB" evidence="8">
    <location>
        <begin position="83"/>
        <end position="126"/>
    </location>
</feature>
<evidence type="ECO:0000256" key="3">
    <source>
        <dbReference type="ARBA" id="ARBA00022737"/>
    </source>
</evidence>
<evidence type="ECO:0000313" key="9">
    <source>
        <dbReference type="EMBL" id="RCW30592.1"/>
    </source>
</evidence>
<dbReference type="GO" id="GO:0003700">
    <property type="term" value="F:DNA-binding transcription factor activity"/>
    <property type="evidence" value="ECO:0007669"/>
    <property type="project" value="UniProtKB-UniRule"/>
</dbReference>
<feature type="domain" description="SpoVT-AbrB" evidence="8">
    <location>
        <begin position="7"/>
        <end position="53"/>
    </location>
</feature>
<dbReference type="SUPFAM" id="SSF89447">
    <property type="entry name" value="AbrB/MazE/MraZ-like"/>
    <property type="match status" value="1"/>
</dbReference>
<dbReference type="STRING" id="1168289.GCA_000259075_01339"/>
<dbReference type="EMBL" id="QPIZ01000021">
    <property type="protein sequence ID" value="RCW30592.1"/>
    <property type="molecule type" value="Genomic_DNA"/>
</dbReference>
<dbReference type="InterPro" id="IPR020603">
    <property type="entry name" value="MraZ_dom"/>
</dbReference>
<dbReference type="InterPro" id="IPR035642">
    <property type="entry name" value="MraZ_N"/>
</dbReference>
<dbReference type="OrthoDB" id="9807753at2"/>
<reference evidence="9 10" key="1">
    <citation type="submission" date="2018-07" db="EMBL/GenBank/DDBJ databases">
        <title>Freshwater and sediment microbial communities from various areas in North America, analyzing microbe dynamics in response to fracking.</title>
        <authorList>
            <person name="Lamendella R."/>
        </authorList>
    </citation>
    <scope>NUCLEOTIDE SEQUENCE [LARGE SCALE GENOMIC DNA]</scope>
    <source>
        <strain evidence="9 10">160A</strain>
    </source>
</reference>
<dbReference type="GO" id="GO:0000976">
    <property type="term" value="F:transcription cis-regulatory region binding"/>
    <property type="evidence" value="ECO:0007669"/>
    <property type="project" value="TreeGrafter"/>
</dbReference>
<comment type="subunit">
    <text evidence="7">Forms oligomers.</text>
</comment>
<dbReference type="CDD" id="cd16321">
    <property type="entry name" value="MraZ_C"/>
    <property type="match status" value="1"/>
</dbReference>
<dbReference type="HAMAP" id="MF_01008">
    <property type="entry name" value="MraZ"/>
    <property type="match status" value="1"/>
</dbReference>
<dbReference type="RefSeq" id="WP_106151585.1">
    <property type="nucleotide sequence ID" value="NZ_PVTS01000001.1"/>
</dbReference>
<evidence type="ECO:0000256" key="1">
    <source>
        <dbReference type="ARBA" id="ARBA00013860"/>
    </source>
</evidence>